<organism evidence="2 3">
    <name type="scientific">Xylaria bambusicola</name>
    <dbReference type="NCBI Taxonomy" id="326684"/>
    <lineage>
        <taxon>Eukaryota</taxon>
        <taxon>Fungi</taxon>
        <taxon>Dikarya</taxon>
        <taxon>Ascomycota</taxon>
        <taxon>Pezizomycotina</taxon>
        <taxon>Sordariomycetes</taxon>
        <taxon>Xylariomycetidae</taxon>
        <taxon>Xylariales</taxon>
        <taxon>Xylariaceae</taxon>
        <taxon>Xylaria</taxon>
    </lineage>
</organism>
<feature type="compositionally biased region" description="Acidic residues" evidence="1">
    <location>
        <begin position="300"/>
        <end position="315"/>
    </location>
</feature>
<evidence type="ECO:0000313" key="3">
    <source>
        <dbReference type="Proteomes" id="UP001305414"/>
    </source>
</evidence>
<evidence type="ECO:0008006" key="4">
    <source>
        <dbReference type="Google" id="ProtNLM"/>
    </source>
</evidence>
<feature type="region of interest" description="Disordered" evidence="1">
    <location>
        <begin position="1"/>
        <end position="26"/>
    </location>
</feature>
<comment type="caution">
    <text evidence="2">The sequence shown here is derived from an EMBL/GenBank/DDBJ whole genome shotgun (WGS) entry which is preliminary data.</text>
</comment>
<dbReference type="EMBL" id="JAWHQM010000011">
    <property type="protein sequence ID" value="KAK5629374.1"/>
    <property type="molecule type" value="Genomic_DNA"/>
</dbReference>
<reference evidence="2 3" key="1">
    <citation type="submission" date="2023-10" db="EMBL/GenBank/DDBJ databases">
        <title>Draft genome sequence of Xylaria bambusicola isolate GMP-LS, the root and basal stem rot pathogen of sugarcane in Indonesia.</title>
        <authorList>
            <person name="Selvaraj P."/>
            <person name="Muralishankar V."/>
            <person name="Muruganantham S."/>
            <person name="Sp S."/>
            <person name="Haryani S."/>
            <person name="Lau K.J.X."/>
            <person name="Naqvi N.I."/>
        </authorList>
    </citation>
    <scope>NUCLEOTIDE SEQUENCE [LARGE SCALE GENOMIC DNA]</scope>
    <source>
        <strain evidence="2">GMP-LS</strain>
    </source>
</reference>
<dbReference type="Pfam" id="PF13136">
    <property type="entry name" value="DUF3984"/>
    <property type="match status" value="1"/>
</dbReference>
<feature type="compositionally biased region" description="Low complexity" evidence="1">
    <location>
        <begin position="208"/>
        <end position="224"/>
    </location>
</feature>
<dbReference type="InterPro" id="IPR025040">
    <property type="entry name" value="DUF3984"/>
</dbReference>
<proteinExistence type="predicted"/>
<feature type="region of interest" description="Disordered" evidence="1">
    <location>
        <begin position="186"/>
        <end position="224"/>
    </location>
</feature>
<dbReference type="Proteomes" id="UP001305414">
    <property type="component" value="Unassembled WGS sequence"/>
</dbReference>
<accession>A0AAN7UXD9</accession>
<feature type="region of interest" description="Disordered" evidence="1">
    <location>
        <begin position="53"/>
        <end position="83"/>
    </location>
</feature>
<feature type="compositionally biased region" description="Polar residues" evidence="1">
    <location>
        <begin position="55"/>
        <end position="78"/>
    </location>
</feature>
<evidence type="ECO:0000256" key="1">
    <source>
        <dbReference type="SAM" id="MobiDB-lite"/>
    </source>
</evidence>
<feature type="region of interest" description="Disordered" evidence="1">
    <location>
        <begin position="300"/>
        <end position="351"/>
    </location>
</feature>
<dbReference type="AlphaFoldDB" id="A0AAN7UXD9"/>
<gene>
    <name evidence="2" type="ORF">RRF57_005089</name>
</gene>
<protein>
    <recommendedName>
        <fullName evidence="4">DUF3984 domain-containing protein</fullName>
    </recommendedName>
</protein>
<feature type="compositionally biased region" description="Polar residues" evidence="1">
    <location>
        <begin position="316"/>
        <end position="325"/>
    </location>
</feature>
<sequence length="365" mass="40356">MDVAYKQHSSHARRKNRSSSNLNHLSLAPLSTKMPLTDAEHLPDFVASPLHHNPSYLQGKSAPTTPRLFQSPSQTRANSPRRRASIADAHGAANSLAKSKSTTHLHVHKNGRHALSGFSSLSRRRHDEDQRRDSDWMLRAGALISSETRESKGQAWLISRASSTSLTGVRDTEEEAYERELARERELASRRNSRRGSAVEADDEFVPSGSRYGSRSQSRVGSRSRIITPLERGLHDGYFGQDFPEENIPGPDFVSLDEELEAIELDTGNTDEATIRKLITRRSNGVGAWMWSLFAVEENDEDSDTADGDLTDGETESQVPRSASTIDFEGFSSPTEPRVPPPKGEEGTGWQDAAWLLSVASKVLL</sequence>
<feature type="compositionally biased region" description="Basic residues" evidence="1">
    <location>
        <begin position="8"/>
        <end position="17"/>
    </location>
</feature>
<evidence type="ECO:0000313" key="2">
    <source>
        <dbReference type="EMBL" id="KAK5629374.1"/>
    </source>
</evidence>
<keyword evidence="3" id="KW-1185">Reference proteome</keyword>
<name>A0AAN7UXD9_9PEZI</name>